<dbReference type="CDD" id="cd07199">
    <property type="entry name" value="Pat17_PNPLA8_PNPLA9_like"/>
    <property type="match status" value="1"/>
</dbReference>
<dbReference type="InterPro" id="IPR002641">
    <property type="entry name" value="PNPLA_dom"/>
</dbReference>
<keyword evidence="1 2" id="KW-0443">Lipid metabolism</keyword>
<feature type="active site" description="Nucleophile" evidence="2">
    <location>
        <position position="56"/>
    </location>
</feature>
<dbReference type="GO" id="GO:0016042">
    <property type="term" value="P:lipid catabolic process"/>
    <property type="evidence" value="ECO:0007669"/>
    <property type="project" value="UniProtKB-UniRule"/>
</dbReference>
<reference evidence="4 5" key="1">
    <citation type="journal article" date="2018" name="Microbiome">
        <title>Fine metagenomic profile of the Mediterranean stratified and mixed water columns revealed by assembly and recruitment.</title>
        <authorList>
            <person name="Haro-Moreno J.M."/>
            <person name="Lopez-Perez M."/>
            <person name="De La Torre J.R."/>
            <person name="Picazo A."/>
            <person name="Camacho A."/>
            <person name="Rodriguez-Valera F."/>
        </authorList>
    </citation>
    <scope>NUCLEOTIDE SEQUENCE [LARGE SCALE GENOMIC DNA]</scope>
    <source>
        <strain evidence="4">MED-G84</strain>
    </source>
</reference>
<dbReference type="InterPro" id="IPR016035">
    <property type="entry name" value="Acyl_Trfase/lysoPLipase"/>
</dbReference>
<keyword evidence="2" id="KW-0442">Lipid degradation</keyword>
<comment type="caution">
    <text evidence="4">The sequence shown here is derived from an EMBL/GenBank/DDBJ whole genome shotgun (WGS) entry which is preliminary data.</text>
</comment>
<name>A0A368BK61_9GAMM</name>
<keyword evidence="2" id="KW-0378">Hydrolase</keyword>
<sequence length="307" mass="34319">MRRFLESFYPPKKKKVVLSFDGGGVRAIAAVVFLKQLEIASGKKIFDIFDFFIGTSAGGINALNIAGRKIDCFELEDFWSKENLTQTMSKSFWDTASFLQTKPKYDGIGKTDVLLDYFADQSLGEAKKPVAVLAYDVEKRKPRLLSSYGSPGIKMVSAASATSAAPIYYSTQEIDDGSWLIDGGIVANNPSLLGYSEAKKLFPKHEIKVFSIGTGINRRKINGKNSVKWGALNWFNHDILGIMLETSIFDEIASDIMGQNYLRVNSSTGLVNRRMDDISEVNLERIHLMGMEWWSEFGEDTLEFLNV</sequence>
<feature type="active site" description="Proton acceptor" evidence="2">
    <location>
        <position position="182"/>
    </location>
</feature>
<proteinExistence type="predicted"/>
<dbReference type="InterPro" id="IPR047156">
    <property type="entry name" value="Teg/CotR/CapV-like"/>
</dbReference>
<organism evidence="4 5">
    <name type="scientific">SAR86 cluster bacterium</name>
    <dbReference type="NCBI Taxonomy" id="2030880"/>
    <lineage>
        <taxon>Bacteria</taxon>
        <taxon>Pseudomonadati</taxon>
        <taxon>Pseudomonadota</taxon>
        <taxon>Gammaproteobacteria</taxon>
        <taxon>SAR86 cluster</taxon>
    </lineage>
</organism>
<gene>
    <name evidence="4" type="ORF">DBW98_03600</name>
</gene>
<evidence type="ECO:0000313" key="4">
    <source>
        <dbReference type="EMBL" id="RCL37693.1"/>
    </source>
</evidence>
<feature type="short sequence motif" description="GXSXG" evidence="2">
    <location>
        <begin position="54"/>
        <end position="58"/>
    </location>
</feature>
<comment type="caution">
    <text evidence="2">Lacks conserved residue(s) required for the propagation of feature annotation.</text>
</comment>
<dbReference type="PROSITE" id="PS51635">
    <property type="entry name" value="PNPLA"/>
    <property type="match status" value="1"/>
</dbReference>
<dbReference type="GO" id="GO:0016787">
    <property type="term" value="F:hydrolase activity"/>
    <property type="evidence" value="ECO:0007669"/>
    <property type="project" value="UniProtKB-UniRule"/>
</dbReference>
<dbReference type="Pfam" id="PF01734">
    <property type="entry name" value="Patatin"/>
    <property type="match status" value="1"/>
</dbReference>
<evidence type="ECO:0000259" key="3">
    <source>
        <dbReference type="PROSITE" id="PS51635"/>
    </source>
</evidence>
<protein>
    <submittedName>
        <fullName evidence="4">Phospholipase</fullName>
    </submittedName>
</protein>
<dbReference type="Gene3D" id="3.40.1090.10">
    <property type="entry name" value="Cytosolic phospholipase A2 catalytic domain"/>
    <property type="match status" value="1"/>
</dbReference>
<dbReference type="PANTHER" id="PTHR24138:SF12">
    <property type="entry name" value="PATATIN FAMILY PROTEIN"/>
    <property type="match status" value="1"/>
</dbReference>
<feature type="short sequence motif" description="DGA/G" evidence="2">
    <location>
        <begin position="182"/>
        <end position="184"/>
    </location>
</feature>
<dbReference type="Proteomes" id="UP000253032">
    <property type="component" value="Unassembled WGS sequence"/>
</dbReference>
<dbReference type="PANTHER" id="PTHR24138">
    <property type="entry name" value="INTRACELLLAR PHOSPHOLIPASE A FAMILY"/>
    <property type="match status" value="1"/>
</dbReference>
<dbReference type="SUPFAM" id="SSF52151">
    <property type="entry name" value="FabD/lysophospholipase-like"/>
    <property type="match status" value="1"/>
</dbReference>
<dbReference type="EMBL" id="QOPC01000019">
    <property type="protein sequence ID" value="RCL37693.1"/>
    <property type="molecule type" value="Genomic_DNA"/>
</dbReference>
<feature type="domain" description="PNPLA" evidence="3">
    <location>
        <begin position="18"/>
        <end position="195"/>
    </location>
</feature>
<dbReference type="AlphaFoldDB" id="A0A368BK61"/>
<accession>A0A368BK61</accession>
<evidence type="ECO:0000256" key="2">
    <source>
        <dbReference type="PROSITE-ProRule" id="PRU01161"/>
    </source>
</evidence>
<evidence type="ECO:0000256" key="1">
    <source>
        <dbReference type="ARBA" id="ARBA00023098"/>
    </source>
</evidence>
<evidence type="ECO:0000313" key="5">
    <source>
        <dbReference type="Proteomes" id="UP000253032"/>
    </source>
</evidence>